<evidence type="ECO:0000256" key="4">
    <source>
        <dbReference type="SAM" id="MobiDB-lite"/>
    </source>
</evidence>
<evidence type="ECO:0000313" key="6">
    <source>
        <dbReference type="EMBL" id="UVI36961.1"/>
    </source>
</evidence>
<protein>
    <submittedName>
        <fullName evidence="6">TIGR04028 family ABC transporter substrate-binding protein</fullName>
    </submittedName>
</protein>
<evidence type="ECO:0000256" key="1">
    <source>
        <dbReference type="ARBA" id="ARBA00005695"/>
    </source>
</evidence>
<dbReference type="InterPro" id="IPR000914">
    <property type="entry name" value="SBP_5_dom"/>
</dbReference>
<dbReference type="Gene3D" id="3.40.190.10">
    <property type="entry name" value="Periplasmic binding protein-like II"/>
    <property type="match status" value="1"/>
</dbReference>
<name>A0ABY5SV34_9MICO</name>
<comment type="similarity">
    <text evidence="1">Belongs to the bacterial solute-binding protein 5 family.</text>
</comment>
<evidence type="ECO:0000256" key="3">
    <source>
        <dbReference type="ARBA" id="ARBA00022729"/>
    </source>
</evidence>
<proteinExistence type="inferred from homology"/>
<feature type="compositionally biased region" description="Low complexity" evidence="4">
    <location>
        <begin position="7"/>
        <end position="22"/>
    </location>
</feature>
<dbReference type="NCBIfam" id="TIGR04028">
    <property type="entry name" value="SBP_KPN_01854"/>
    <property type="match status" value="1"/>
</dbReference>
<dbReference type="PANTHER" id="PTHR30290:SF9">
    <property type="entry name" value="OLIGOPEPTIDE-BINDING PROTEIN APPA"/>
    <property type="match status" value="1"/>
</dbReference>
<dbReference type="Pfam" id="PF00496">
    <property type="entry name" value="SBP_bac_5"/>
    <property type="match status" value="1"/>
</dbReference>
<keyword evidence="3" id="KW-0732">Signal</keyword>
<dbReference type="PIRSF" id="PIRSF002741">
    <property type="entry name" value="MppA"/>
    <property type="match status" value="1"/>
</dbReference>
<keyword evidence="7" id="KW-1185">Reference proteome</keyword>
<dbReference type="InterPro" id="IPR039424">
    <property type="entry name" value="SBP_5"/>
</dbReference>
<accession>A0ABY5SV34</accession>
<sequence length="579" mass="63895">MTDHRPTSSARTASTRTSSTRTASRHLDRRSVLSLGLGLGTLLTLSACTPDDTGSLSGGEPVRGGVLTYFEPQTWTLLYPPSVGFYPNGGIMNNISARLLWQDPKTLELHPWLATELPETNADATTYTFTLREGVTYSDGSPLTPANVAKNFDLFGRGDESRTLPVSEQISNYDRSEVLDDHRVRFHFSAPSPGFAQATSTMNAGLLADSTLALDAEGFGPGGATRIHTCGPFHITDETIGTKLSVRAREDYDWAPPHLDHQGRAHLDGIDYLTNSEYSVRIGAVLSGQADGVRDVQAPDESRVTEQGLRLYAKATNGINNSINFRFRHDLLSDIDVRRALIAAIDRQEIVDKLFTPNYPLATGLLAKGAMGYTDQSGSWDYDPDTANRLLDQAGWSERNGQGYRVKDGQPLALTVNIALPQPRSNEVQTLIQQQLRRVGVRLAINPGDQSKQTLDALDLDTVQIYHSMVARADFDNLRSNYSSVNRDVFLNGADRTDADDESIDAKVDELLDTLASEPNHEKRQQAAEAVQNYLVDQAYVLPFFEEPQVFAFRRRVHGFTTEPVGRPDFYSTWLAGEK</sequence>
<feature type="domain" description="Solute-binding protein family 5" evidence="5">
    <location>
        <begin position="108"/>
        <end position="462"/>
    </location>
</feature>
<evidence type="ECO:0000256" key="2">
    <source>
        <dbReference type="ARBA" id="ARBA00022448"/>
    </source>
</evidence>
<evidence type="ECO:0000313" key="7">
    <source>
        <dbReference type="Proteomes" id="UP001064879"/>
    </source>
</evidence>
<gene>
    <name evidence="6" type="ORF">L1F31_04710</name>
</gene>
<dbReference type="RefSeq" id="WP_265419521.1">
    <property type="nucleotide sequence ID" value="NZ_CP093443.1"/>
</dbReference>
<dbReference type="Proteomes" id="UP001064879">
    <property type="component" value="Chromosome"/>
</dbReference>
<dbReference type="InterPro" id="IPR030678">
    <property type="entry name" value="Peptide/Ni-bd"/>
</dbReference>
<evidence type="ECO:0000259" key="5">
    <source>
        <dbReference type="Pfam" id="PF00496"/>
    </source>
</evidence>
<dbReference type="SUPFAM" id="SSF53850">
    <property type="entry name" value="Periplasmic binding protein-like II"/>
    <property type="match status" value="1"/>
</dbReference>
<reference evidence="6" key="1">
    <citation type="submission" date="2022-03" db="EMBL/GenBank/DDBJ databases">
        <title>Brevibacterium spongiae sp. nov., isolated from marine sponge.</title>
        <authorList>
            <person name="Li Z."/>
            <person name="Zhang M."/>
        </authorList>
    </citation>
    <scope>NUCLEOTIDE SEQUENCE</scope>
    <source>
        <strain evidence="6">WHS-Z9</strain>
    </source>
</reference>
<dbReference type="Gene3D" id="3.10.105.10">
    <property type="entry name" value="Dipeptide-binding Protein, Domain 3"/>
    <property type="match status" value="1"/>
</dbReference>
<dbReference type="EMBL" id="CP093443">
    <property type="protein sequence ID" value="UVI36961.1"/>
    <property type="molecule type" value="Genomic_DNA"/>
</dbReference>
<dbReference type="InterPro" id="IPR023920">
    <property type="entry name" value="ABC_transptr_sub-bd_KPN01854"/>
</dbReference>
<feature type="region of interest" description="Disordered" evidence="4">
    <location>
        <begin position="1"/>
        <end position="25"/>
    </location>
</feature>
<keyword evidence="2" id="KW-0813">Transport</keyword>
<dbReference type="CDD" id="cd08492">
    <property type="entry name" value="PBP2_NikA_DppA_OppA_like_15"/>
    <property type="match status" value="1"/>
</dbReference>
<organism evidence="6 7">
    <name type="scientific">Brevibacterium spongiae</name>
    <dbReference type="NCBI Taxonomy" id="2909672"/>
    <lineage>
        <taxon>Bacteria</taxon>
        <taxon>Bacillati</taxon>
        <taxon>Actinomycetota</taxon>
        <taxon>Actinomycetes</taxon>
        <taxon>Micrococcales</taxon>
        <taxon>Brevibacteriaceae</taxon>
        <taxon>Brevibacterium</taxon>
    </lineage>
</organism>
<dbReference type="PANTHER" id="PTHR30290">
    <property type="entry name" value="PERIPLASMIC BINDING COMPONENT OF ABC TRANSPORTER"/>
    <property type="match status" value="1"/>
</dbReference>